<dbReference type="OrthoDB" id="8853368at2"/>
<dbReference type="Pfam" id="PF09650">
    <property type="entry name" value="PHA_gran_rgn"/>
    <property type="match status" value="1"/>
</dbReference>
<proteinExistence type="predicted"/>
<accession>A0A547PA00</accession>
<name>A0A547PA00_9SPHN</name>
<gene>
    <name evidence="1" type="ORF">FGU71_03265</name>
</gene>
<dbReference type="EMBL" id="VHJK01000001">
    <property type="protein sequence ID" value="TRD10971.1"/>
    <property type="molecule type" value="Genomic_DNA"/>
</dbReference>
<organism evidence="1 2">
    <name type="scientific">Erythrobacter insulae</name>
    <dbReference type="NCBI Taxonomy" id="2584124"/>
    <lineage>
        <taxon>Bacteria</taxon>
        <taxon>Pseudomonadati</taxon>
        <taxon>Pseudomonadota</taxon>
        <taxon>Alphaproteobacteria</taxon>
        <taxon>Sphingomonadales</taxon>
        <taxon>Erythrobacteraceae</taxon>
        <taxon>Erythrobacter/Porphyrobacter group</taxon>
        <taxon>Erythrobacter</taxon>
    </lineage>
</organism>
<evidence type="ECO:0000313" key="2">
    <source>
        <dbReference type="Proteomes" id="UP000316343"/>
    </source>
</evidence>
<dbReference type="InterPro" id="IPR013433">
    <property type="entry name" value="PHA_gran_rgn"/>
</dbReference>
<dbReference type="AlphaFoldDB" id="A0A547PA00"/>
<comment type="caution">
    <text evidence="1">The sequence shown here is derived from an EMBL/GenBank/DDBJ whole genome shotgun (WGS) entry which is preliminary data.</text>
</comment>
<dbReference type="Proteomes" id="UP000316343">
    <property type="component" value="Unassembled WGS sequence"/>
</dbReference>
<dbReference type="RefSeq" id="WP_142787235.1">
    <property type="nucleotide sequence ID" value="NZ_VHJK01000001.1"/>
</dbReference>
<evidence type="ECO:0008006" key="3">
    <source>
        <dbReference type="Google" id="ProtNLM"/>
    </source>
</evidence>
<sequence length="98" mass="10834">MRVNLPHDLGKEEVRKRMRARSHEIAGYFPAGMATVETTWPSEDTMALTVTAAGQRIKGSVEVEDDNVVIEMNLPAMLGFLRGTLEHAVRTQGGKLLE</sequence>
<keyword evidence="2" id="KW-1185">Reference proteome</keyword>
<evidence type="ECO:0000313" key="1">
    <source>
        <dbReference type="EMBL" id="TRD10971.1"/>
    </source>
</evidence>
<protein>
    <recommendedName>
        <fullName evidence="3">Polyhydroxyalkanoic acid synthase</fullName>
    </recommendedName>
</protein>
<reference evidence="1 2" key="1">
    <citation type="submission" date="2019-06" db="EMBL/GenBank/DDBJ databases">
        <title>Erythrobacter insulae sp. nov., isolated from a tidal flat.</title>
        <authorList>
            <person name="Yoon J.-H."/>
        </authorList>
    </citation>
    <scope>NUCLEOTIDE SEQUENCE [LARGE SCALE GENOMIC DNA]</scope>
    <source>
        <strain evidence="1 2">JBTF-M21</strain>
    </source>
</reference>